<dbReference type="AlphaFoldDB" id="A0A9W8Z170"/>
<protein>
    <recommendedName>
        <fullName evidence="5">Cytoskeleton-associated protein</fullName>
    </recommendedName>
</protein>
<dbReference type="OrthoDB" id="5385189at2759"/>
<keyword evidence="4" id="KW-1185">Reference proteome</keyword>
<evidence type="ECO:0000256" key="1">
    <source>
        <dbReference type="SAM" id="MobiDB-lite"/>
    </source>
</evidence>
<gene>
    <name evidence="3" type="ORF">N0V93_001210</name>
</gene>
<proteinExistence type="predicted"/>
<feature type="compositionally biased region" description="Basic and acidic residues" evidence="1">
    <location>
        <begin position="307"/>
        <end position="319"/>
    </location>
</feature>
<feature type="region of interest" description="Disordered" evidence="1">
    <location>
        <begin position="295"/>
        <end position="319"/>
    </location>
</feature>
<evidence type="ECO:0000256" key="2">
    <source>
        <dbReference type="SAM" id="Phobius"/>
    </source>
</evidence>
<dbReference type="Proteomes" id="UP001140453">
    <property type="component" value="Unassembled WGS sequence"/>
</dbReference>
<reference evidence="3" key="1">
    <citation type="submission" date="2022-10" db="EMBL/GenBank/DDBJ databases">
        <title>Tapping the CABI collections for fungal endophytes: first genome assemblies for Collariella, Neodidymelliopsis, Ascochyta clinopodiicola, Didymella pomorum, Didymosphaeria variabile, Neocosmospora piperis and Neocucurbitaria cava.</title>
        <authorList>
            <person name="Hill R."/>
        </authorList>
    </citation>
    <scope>NUCLEOTIDE SEQUENCE</scope>
    <source>
        <strain evidence="3">IMI 355082</strain>
    </source>
</reference>
<organism evidence="3 4">
    <name type="scientific">Gnomoniopsis smithogilvyi</name>
    <dbReference type="NCBI Taxonomy" id="1191159"/>
    <lineage>
        <taxon>Eukaryota</taxon>
        <taxon>Fungi</taxon>
        <taxon>Dikarya</taxon>
        <taxon>Ascomycota</taxon>
        <taxon>Pezizomycotina</taxon>
        <taxon>Sordariomycetes</taxon>
        <taxon>Sordariomycetidae</taxon>
        <taxon>Diaporthales</taxon>
        <taxon>Gnomoniaceae</taxon>
        <taxon>Gnomoniopsis</taxon>
    </lineage>
</organism>
<accession>A0A9W8Z170</accession>
<evidence type="ECO:0000313" key="3">
    <source>
        <dbReference type="EMBL" id="KAJ4396986.1"/>
    </source>
</evidence>
<keyword evidence="2" id="KW-1133">Transmembrane helix</keyword>
<sequence>MSLLTFARDERVIVFGLAAAAVGVVATMRMLLSRMLDEAEIKQQQPTTQYITQETEDSLKPNTLDTLLAHYNYAIREIAGKIVTDRAVNDSESINYLLWGITRPEYDERLKCLRTLAYITDPQTIPKFHTPRAYAAFVRSLEHCLTDRAPLEKLDDSWFDEYGLRDMAEKLPLMFITQLIQKYGPEQVIRAGFVEKWLAKQNWGDTPEERAKNFSRYLYKQNRIVEIILKIQECAIGRQALAKAGLTMAEDFGLFANIRIETEVIDSDRAETVPRHMEQSPEEQRLRHRHREAMVLNDGTRPLGRSDIIEREHNTPPPP</sequence>
<name>A0A9W8Z170_9PEZI</name>
<comment type="caution">
    <text evidence="3">The sequence shown here is derived from an EMBL/GenBank/DDBJ whole genome shotgun (WGS) entry which is preliminary data.</text>
</comment>
<keyword evidence="2" id="KW-0472">Membrane</keyword>
<evidence type="ECO:0008006" key="5">
    <source>
        <dbReference type="Google" id="ProtNLM"/>
    </source>
</evidence>
<feature type="transmembrane region" description="Helical" evidence="2">
    <location>
        <begin position="12"/>
        <end position="32"/>
    </location>
</feature>
<evidence type="ECO:0000313" key="4">
    <source>
        <dbReference type="Proteomes" id="UP001140453"/>
    </source>
</evidence>
<dbReference type="EMBL" id="JAPEVB010000001">
    <property type="protein sequence ID" value="KAJ4396986.1"/>
    <property type="molecule type" value="Genomic_DNA"/>
</dbReference>
<keyword evidence="2" id="KW-0812">Transmembrane</keyword>